<dbReference type="SMART" id="SM00570">
    <property type="entry name" value="AWS"/>
    <property type="match status" value="1"/>
</dbReference>
<evidence type="ECO:0000259" key="13">
    <source>
        <dbReference type="PROSITE" id="PS50868"/>
    </source>
</evidence>
<feature type="region of interest" description="Disordered" evidence="11">
    <location>
        <begin position="1"/>
        <end position="69"/>
    </location>
</feature>
<feature type="compositionally biased region" description="Polar residues" evidence="11">
    <location>
        <begin position="976"/>
        <end position="986"/>
    </location>
</feature>
<comment type="subcellular location">
    <subcellularLocation>
        <location evidence="2">Chromosome</location>
    </subcellularLocation>
    <subcellularLocation>
        <location evidence="1">Nucleus</location>
    </subcellularLocation>
</comment>
<dbReference type="Pfam" id="PF07496">
    <property type="entry name" value="zf-CW"/>
    <property type="match status" value="1"/>
</dbReference>
<feature type="compositionally biased region" description="Basic and acidic residues" evidence="11">
    <location>
        <begin position="1974"/>
        <end position="1993"/>
    </location>
</feature>
<dbReference type="FunFam" id="2.170.270.10:FF:000035">
    <property type="entry name" value="Histone-lysine N-methyltransferase"/>
    <property type="match status" value="1"/>
</dbReference>
<organism evidence="16 17">
    <name type="scientific">Leersia perrieri</name>
    <dbReference type="NCBI Taxonomy" id="77586"/>
    <lineage>
        <taxon>Eukaryota</taxon>
        <taxon>Viridiplantae</taxon>
        <taxon>Streptophyta</taxon>
        <taxon>Embryophyta</taxon>
        <taxon>Tracheophyta</taxon>
        <taxon>Spermatophyta</taxon>
        <taxon>Magnoliopsida</taxon>
        <taxon>Liliopsida</taxon>
        <taxon>Poales</taxon>
        <taxon>Poaceae</taxon>
        <taxon>BOP clade</taxon>
        <taxon>Oryzoideae</taxon>
        <taxon>Oryzeae</taxon>
        <taxon>Oryzinae</taxon>
        <taxon>Leersia</taxon>
    </lineage>
</organism>
<dbReference type="SUPFAM" id="SSF82199">
    <property type="entry name" value="SET domain"/>
    <property type="match status" value="1"/>
</dbReference>
<dbReference type="InterPro" id="IPR011124">
    <property type="entry name" value="Znf_CW"/>
</dbReference>
<sequence>MDEPDGEARGQEDHAAAGRLGAEEGAVGGGGMASAGVPDVRGGLGDGGKVCGGQERRLFAEGDEPQVDGGGFPSEFVESVENGCTPSEGSGQIGEAKESSSQEGYMEMAGEKHGSCPVVSAEPSDLLTCLAPNGGAWNNKTLFSRFSVDISSSGNGHVCDMLDKATEGTICENDGLVRNEDDLGGATGVKTGTEDLQMVCTRPQCDNKGLSGLHHDSERWPQVVDGVGFVIYGNNEQMQDDFIPKIKAEVSMSVDDDSIPSFSGRIDDSLGKADRAGETLSNLGTCHMSNGDLCSNVLYAPLSEGCQSKNTGHTTVMANKVTQRSQCGQGDLVCDGGVLSGGEEVKKSLDNLQMFSKEPQCENNGLPHLAEFSIQQLSNSMNELEKDELLANTRVEVCSPIHEDLVPSISGSSINVPFDSKAGQIVKTSEPITTVEKVPCGSQGGGMTSYESKPFKEACADENQCSAVEVKTCEEGLQSRQIETFGDENQHFLMDVPEGSLASACEAKNTDNIRSCDPCAEIEFPFQQSYEKYVISEFPQERDLTSYSQSQPCENEPCYSGRETPVFCLGHQDSADNASTSSHLVQELDTCTSTDDKACYVENGNDSLNQKEAPVVFFRRRNPARAASSRNSYLEKSDQINKANNNTRRSKKVDSVSSLLKSTMVKFPNKTTKGRSVINRPLNSSAWGSLQKLMDGFNQNCGSSTHSHQTCLGKERSNSGSSEKNQLTIRKIRTSRCSKNKNTLFSDIGYVASELIGQSTCLVRTGTDVSSDDIGHIPKSGALALFNTLDCTHRTAQCVEGNHTLKLASILTDTQQLERGMEIVAQEPCPVYSHGECVASTSERSLNNANVGFSPDSVLDIASVTCESNTSASLDVVHENPSCPGGLIGGGLRASASSTSHCGKDHASSLMNLEEQVKTVTENGMRKEDDIPSHAMMENDIGEGKQTLKKSTTARKSRNMRKQECQKNDGKKGKNINRNRGSTKISSGEAPKLVSFSNDSSSPDLSELLLHTKPSKIGSCSKVLISATHDVSMHGYDNMQSHFVTENDDEGSAFDDVKSLRCKKKDSHGGKKGKVRDTHGKGRRKKKNIAGDLSPAAELAFKNSSAASTELPTNVACKNDGTSVSLPPAWVQCDDCKKWRSIPGELEDSIAKDNCRWTCKENKDKKFADCSIPQEKTNAEINAELCLSDASGDEADNDGSSSKAPKEPKFSQIRSNLFQHRNRRTQSIDESMVCNCKPPQDGRMGCRDGCLNRILNIECTKRTCPCGEQCSNQQFQRRNYAKLCRFNTGKKGFGLQLNEDVSEGQFLIEYVGEVLDITAYESRQRYYASKGQKHFYFMALNGGEVIDACTKGNLGRFINHSCSPNCRTEKWMVNGEVCIGIFAMRNIKKGEELTFDYNYVRVSGAAPQKCFCGTAKCRGYIGGDISGADMFAQDDFEAVSSKPMAVEEDAEEVLGANGFSSHGTNLDSFDHEASAKAEDSNECPSANPELESEQQTSGTLFDISEPENSSVALSPQYTEDVARTPIHVSRTVLSMPLQFPEYGIQSSEISQRTPCTLDGPNAPITTNGISLSSDLGSHQPSFHANKKNNVKHHSNVKPLPAPIDNEHILGVEGRLNNLLDGNGGISKRKDATNGYLKLLLVTAAEGDNVGGTSKKSVRDLSLILDALLKTKSRAVLLDIINKNGLQMLHNILKQNRSNFHRIPIIRKLLKVLDFLASKQILTSEHINGGPRYAGTESFRESMLGLIRHNDTQVQQIARIFRDNYIINRNIPRSDRTEYSRASISAHDVHGISMAGGSVPASTCSMDLKSIRRKRKSRWDYQPDDHYKMVGLKIHKVCPVQSELDLQTGLMGNKLHGNWGTNSYLNDVPVVGSSTEGDDEAPPGFEPQQECQPGQVCFDPGVSPGLYLERYQHNLTISYGIPVAFVQHFGTPEVDGGEGECRKKWKVAPGVPFNPFPPLPPYPRGSPCPSTQMSPHEHNSSGHCGRTADRDGRTHRNWRNGARTKFPYNHQGRRFPNNNQRF</sequence>
<keyword evidence="7" id="KW-0479">Metal-binding</keyword>
<reference evidence="16 17" key="1">
    <citation type="submission" date="2012-08" db="EMBL/GenBank/DDBJ databases">
        <title>Oryza genome evolution.</title>
        <authorList>
            <person name="Wing R.A."/>
        </authorList>
    </citation>
    <scope>NUCLEOTIDE SEQUENCE</scope>
</reference>
<proteinExistence type="predicted"/>
<feature type="region of interest" description="Disordered" evidence="11">
    <location>
        <begin position="925"/>
        <end position="1003"/>
    </location>
</feature>
<evidence type="ECO:0000256" key="8">
    <source>
        <dbReference type="ARBA" id="ARBA00022771"/>
    </source>
</evidence>
<dbReference type="InterPro" id="IPR001214">
    <property type="entry name" value="SET_dom"/>
</dbReference>
<dbReference type="Proteomes" id="UP000032180">
    <property type="component" value="Chromosome 2"/>
</dbReference>
<dbReference type="HOGENOM" id="CLU_001387_0_0_1"/>
<protein>
    <recommendedName>
        <fullName evidence="18">Histone-lysine N-methyltransferase</fullName>
    </recommendedName>
</protein>
<dbReference type="PROSITE" id="PS51050">
    <property type="entry name" value="ZF_CW"/>
    <property type="match status" value="1"/>
</dbReference>
<dbReference type="Gene3D" id="3.30.40.100">
    <property type="match status" value="1"/>
</dbReference>
<keyword evidence="3" id="KW-0158">Chromosome</keyword>
<feature type="domain" description="CW-type" evidence="14">
    <location>
        <begin position="1124"/>
        <end position="1178"/>
    </location>
</feature>
<dbReference type="InterPro" id="IPR006560">
    <property type="entry name" value="AWS_dom"/>
</dbReference>
<accession>A0A0D9VH09</accession>
<evidence type="ECO:0000259" key="15">
    <source>
        <dbReference type="PROSITE" id="PS51215"/>
    </source>
</evidence>
<evidence type="ECO:0000256" key="2">
    <source>
        <dbReference type="ARBA" id="ARBA00004286"/>
    </source>
</evidence>
<keyword evidence="4" id="KW-0489">Methyltransferase</keyword>
<evidence type="ECO:0000313" key="16">
    <source>
        <dbReference type="EnsemblPlants" id="LPERR02G16340.2"/>
    </source>
</evidence>
<evidence type="ECO:0000256" key="3">
    <source>
        <dbReference type="ARBA" id="ARBA00022454"/>
    </source>
</evidence>
<feature type="compositionally biased region" description="Gly residues" evidence="11">
    <location>
        <begin position="42"/>
        <end position="51"/>
    </location>
</feature>
<dbReference type="GO" id="GO:0005634">
    <property type="term" value="C:nucleus"/>
    <property type="evidence" value="ECO:0007669"/>
    <property type="project" value="UniProtKB-SubCell"/>
</dbReference>
<feature type="compositionally biased region" description="Basic residues" evidence="11">
    <location>
        <begin position="1062"/>
        <end position="1074"/>
    </location>
</feature>
<dbReference type="Gramene" id="LPERR02G16340.2">
    <property type="protein sequence ID" value="LPERR02G16340.2"/>
    <property type="gene ID" value="LPERR02G16340"/>
</dbReference>
<dbReference type="PROSITE" id="PS51215">
    <property type="entry name" value="AWS"/>
    <property type="match status" value="1"/>
</dbReference>
<evidence type="ECO:0000259" key="12">
    <source>
        <dbReference type="PROSITE" id="PS50280"/>
    </source>
</evidence>
<keyword evidence="17" id="KW-1185">Reference proteome</keyword>
<keyword evidence="8" id="KW-0863">Zinc-finger</keyword>
<dbReference type="GO" id="GO:0046975">
    <property type="term" value="F:histone H3K36 methyltransferase activity"/>
    <property type="evidence" value="ECO:0007669"/>
    <property type="project" value="InterPro"/>
</dbReference>
<dbReference type="STRING" id="77586.A0A0D9VH09"/>
<dbReference type="Pfam" id="PF00856">
    <property type="entry name" value="SET"/>
    <property type="match status" value="1"/>
</dbReference>
<evidence type="ECO:0000256" key="4">
    <source>
        <dbReference type="ARBA" id="ARBA00022603"/>
    </source>
</evidence>
<dbReference type="SMART" id="SM00317">
    <property type="entry name" value="SET"/>
    <property type="match status" value="1"/>
</dbReference>
<dbReference type="GO" id="GO:0008270">
    <property type="term" value="F:zinc ion binding"/>
    <property type="evidence" value="ECO:0007669"/>
    <property type="project" value="UniProtKB-KW"/>
</dbReference>
<dbReference type="Pfam" id="PF17907">
    <property type="entry name" value="AWS"/>
    <property type="match status" value="1"/>
</dbReference>
<feature type="region of interest" description="Disordered" evidence="11">
    <location>
        <begin position="1062"/>
        <end position="1093"/>
    </location>
</feature>
<dbReference type="PROSITE" id="PS50280">
    <property type="entry name" value="SET"/>
    <property type="match status" value="1"/>
</dbReference>
<evidence type="ECO:0000256" key="9">
    <source>
        <dbReference type="ARBA" id="ARBA00022833"/>
    </source>
</evidence>
<dbReference type="eggNOG" id="KOG4442">
    <property type="taxonomic scope" value="Eukaryota"/>
</dbReference>
<feature type="domain" description="SET" evidence="12">
    <location>
        <begin position="1281"/>
        <end position="1398"/>
    </location>
</feature>
<dbReference type="InterPro" id="IPR003616">
    <property type="entry name" value="Post-SET_dom"/>
</dbReference>
<keyword evidence="6" id="KW-0949">S-adenosyl-L-methionine</keyword>
<feature type="compositionally biased region" description="Low complexity" evidence="11">
    <location>
        <begin position="993"/>
        <end position="1003"/>
    </location>
</feature>
<feature type="region of interest" description="Disordered" evidence="11">
    <location>
        <begin position="628"/>
        <end position="653"/>
    </location>
</feature>
<dbReference type="CDD" id="cd19172">
    <property type="entry name" value="SET_SETD2"/>
    <property type="match status" value="1"/>
</dbReference>
<feature type="region of interest" description="Disordered" evidence="11">
    <location>
        <begin position="1192"/>
        <end position="1213"/>
    </location>
</feature>
<dbReference type="GO" id="GO:0032259">
    <property type="term" value="P:methylation"/>
    <property type="evidence" value="ECO:0007669"/>
    <property type="project" value="UniProtKB-KW"/>
</dbReference>
<evidence type="ECO:0000256" key="11">
    <source>
        <dbReference type="SAM" id="MobiDB-lite"/>
    </source>
</evidence>
<feature type="domain" description="AWS" evidence="15">
    <location>
        <begin position="1229"/>
        <end position="1279"/>
    </location>
</feature>
<dbReference type="PROSITE" id="PS50868">
    <property type="entry name" value="POST_SET"/>
    <property type="match status" value="1"/>
</dbReference>
<dbReference type="InterPro" id="IPR050777">
    <property type="entry name" value="SET2_Histone-Lys_MeTrsfase"/>
</dbReference>
<keyword evidence="9" id="KW-0862">Zinc</keyword>
<reference evidence="16" key="3">
    <citation type="submission" date="2015-04" db="UniProtKB">
        <authorList>
            <consortium name="EnsemblPlants"/>
        </authorList>
    </citation>
    <scope>IDENTIFICATION</scope>
</reference>
<feature type="domain" description="Post-SET" evidence="13">
    <location>
        <begin position="1406"/>
        <end position="1422"/>
    </location>
</feature>
<feature type="compositionally biased region" description="Basic and acidic residues" evidence="11">
    <location>
        <begin position="1468"/>
        <end position="1479"/>
    </location>
</feature>
<dbReference type="InterPro" id="IPR046341">
    <property type="entry name" value="SET_dom_sf"/>
</dbReference>
<evidence type="ECO:0000259" key="14">
    <source>
        <dbReference type="PROSITE" id="PS51050"/>
    </source>
</evidence>
<evidence type="ECO:0000256" key="1">
    <source>
        <dbReference type="ARBA" id="ARBA00004123"/>
    </source>
</evidence>
<keyword evidence="5" id="KW-0808">Transferase</keyword>
<dbReference type="SMART" id="SM00508">
    <property type="entry name" value="PostSET"/>
    <property type="match status" value="1"/>
</dbReference>
<dbReference type="GO" id="GO:0005694">
    <property type="term" value="C:chromosome"/>
    <property type="evidence" value="ECO:0007669"/>
    <property type="project" value="UniProtKB-SubCell"/>
</dbReference>
<evidence type="ECO:0000256" key="7">
    <source>
        <dbReference type="ARBA" id="ARBA00022723"/>
    </source>
</evidence>
<evidence type="ECO:0000256" key="10">
    <source>
        <dbReference type="ARBA" id="ARBA00023242"/>
    </source>
</evidence>
<feature type="region of interest" description="Disordered" evidence="11">
    <location>
        <begin position="1961"/>
        <end position="2021"/>
    </location>
</feature>
<evidence type="ECO:0000256" key="5">
    <source>
        <dbReference type="ARBA" id="ARBA00022679"/>
    </source>
</evidence>
<dbReference type="PANTHER" id="PTHR22884">
    <property type="entry name" value="SET DOMAIN PROTEINS"/>
    <property type="match status" value="1"/>
</dbReference>
<feature type="compositionally biased region" description="Basic and acidic residues" evidence="11">
    <location>
        <begin position="961"/>
        <end position="972"/>
    </location>
</feature>
<dbReference type="Gene3D" id="2.170.270.10">
    <property type="entry name" value="SET domain"/>
    <property type="match status" value="1"/>
</dbReference>
<feature type="compositionally biased region" description="Basic and acidic residues" evidence="11">
    <location>
        <begin position="1"/>
        <end position="16"/>
    </location>
</feature>
<evidence type="ECO:0000256" key="6">
    <source>
        <dbReference type="ARBA" id="ARBA00022691"/>
    </source>
</evidence>
<keyword evidence="10" id="KW-0539">Nucleus</keyword>
<name>A0A0D9VH09_9ORYZ</name>
<dbReference type="InterPro" id="IPR044437">
    <property type="entry name" value="SETD2/Set2_SET"/>
</dbReference>
<evidence type="ECO:0000313" key="17">
    <source>
        <dbReference type="Proteomes" id="UP000032180"/>
    </source>
</evidence>
<feature type="region of interest" description="Disordered" evidence="11">
    <location>
        <begin position="1465"/>
        <end position="1497"/>
    </location>
</feature>
<reference evidence="17" key="2">
    <citation type="submission" date="2013-12" db="EMBL/GenBank/DDBJ databases">
        <authorList>
            <person name="Yu Y."/>
            <person name="Lee S."/>
            <person name="de Baynast K."/>
            <person name="Wissotski M."/>
            <person name="Liu L."/>
            <person name="Talag J."/>
            <person name="Goicoechea J."/>
            <person name="Angelova A."/>
            <person name="Jetty R."/>
            <person name="Kudrna D."/>
            <person name="Golser W."/>
            <person name="Rivera L."/>
            <person name="Zhang J."/>
            <person name="Wing R."/>
        </authorList>
    </citation>
    <scope>NUCLEOTIDE SEQUENCE</scope>
</reference>
<dbReference type="EnsemblPlants" id="LPERR02G16340.2">
    <property type="protein sequence ID" value="LPERR02G16340.2"/>
    <property type="gene ID" value="LPERR02G16340"/>
</dbReference>
<evidence type="ECO:0008006" key="18">
    <source>
        <dbReference type="Google" id="ProtNLM"/>
    </source>
</evidence>